<dbReference type="PANTHER" id="PTHR47505">
    <property type="entry name" value="DNA UTILIZATION PROTEIN YHGH"/>
    <property type="match status" value="1"/>
</dbReference>
<evidence type="ECO:0000313" key="4">
    <source>
        <dbReference type="EMBL" id="TKJ44273.1"/>
    </source>
</evidence>
<name>A0A532VAN8_UNCT6</name>
<evidence type="ECO:0000313" key="5">
    <source>
        <dbReference type="Proteomes" id="UP000317778"/>
    </source>
</evidence>
<evidence type="ECO:0000259" key="3">
    <source>
        <dbReference type="Pfam" id="PF18912"/>
    </source>
</evidence>
<reference evidence="4 5" key="1">
    <citation type="submission" date="2017-06" db="EMBL/GenBank/DDBJ databases">
        <title>Novel microbial phyla capable of carbon fixation and sulfur reduction in deep-sea sediments.</title>
        <authorList>
            <person name="Huang J."/>
            <person name="Baker B."/>
            <person name="Wang Y."/>
        </authorList>
    </citation>
    <scope>NUCLEOTIDE SEQUENCE [LARGE SCALE GENOMIC DNA]</scope>
    <source>
        <strain evidence="4">B3_TA06</strain>
    </source>
</reference>
<dbReference type="Proteomes" id="UP000317778">
    <property type="component" value="Unassembled WGS sequence"/>
</dbReference>
<feature type="domain" description="Phosphoribosyltransferase" evidence="2">
    <location>
        <begin position="155"/>
        <end position="242"/>
    </location>
</feature>
<keyword evidence="4" id="KW-0808">Transferase</keyword>
<proteinExistence type="inferred from homology"/>
<keyword evidence="4" id="KW-0328">Glycosyltransferase</keyword>
<dbReference type="AlphaFoldDB" id="A0A532VAN8"/>
<dbReference type="EMBL" id="NJBO01000001">
    <property type="protein sequence ID" value="TKJ44273.1"/>
    <property type="molecule type" value="Genomic_DNA"/>
</dbReference>
<feature type="domain" description="Double zinc ribbon" evidence="3">
    <location>
        <begin position="22"/>
        <end position="77"/>
    </location>
</feature>
<sequence>MKGTQALRGVLFGIRVLRVAVAEFFFPSVCLVCEEDTDGAPVCDNCLALIQPIERGFCQLCGRPVSRKRRSYICAECVRKPLALARVRAWARFTHPLDKLVYAFKYVRRSRLARFFSRRLALVVQSDGLLGSADAIVPIPLHASKRWWRGYNQSELLARELSSQTGIKMLDCIKRRRVTRTQTRLTPEQRRANVEGAFSMRRGADPLLLADRKLILLDDVITSGSTLDAAAEVLLDAGAREVYGLTVGGAWIAR</sequence>
<dbReference type="InterPro" id="IPR029057">
    <property type="entry name" value="PRTase-like"/>
</dbReference>
<protein>
    <submittedName>
        <fullName evidence="4">Amidophosphoribosyltransferase</fullName>
    </submittedName>
</protein>
<dbReference type="PANTHER" id="PTHR47505:SF1">
    <property type="entry name" value="DNA UTILIZATION PROTEIN YHGH"/>
    <property type="match status" value="1"/>
</dbReference>
<comment type="similarity">
    <text evidence="1">Belongs to the ComF/GntX family.</text>
</comment>
<organism evidence="4 5">
    <name type="scientific">candidate division TA06 bacterium B3_TA06</name>
    <dbReference type="NCBI Taxonomy" id="2012487"/>
    <lineage>
        <taxon>Bacteria</taxon>
        <taxon>Bacteria division TA06</taxon>
    </lineage>
</organism>
<dbReference type="InterPro" id="IPR051910">
    <property type="entry name" value="ComF/GntX_DNA_util-trans"/>
</dbReference>
<dbReference type="GO" id="GO:0016757">
    <property type="term" value="F:glycosyltransferase activity"/>
    <property type="evidence" value="ECO:0007669"/>
    <property type="project" value="UniProtKB-KW"/>
</dbReference>
<accession>A0A532VAN8</accession>
<dbReference type="Pfam" id="PF00156">
    <property type="entry name" value="Pribosyltran"/>
    <property type="match status" value="1"/>
</dbReference>
<dbReference type="SUPFAM" id="SSF53271">
    <property type="entry name" value="PRTase-like"/>
    <property type="match status" value="1"/>
</dbReference>
<evidence type="ECO:0000259" key="2">
    <source>
        <dbReference type="Pfam" id="PF00156"/>
    </source>
</evidence>
<dbReference type="InterPro" id="IPR044005">
    <property type="entry name" value="DZR_2"/>
</dbReference>
<dbReference type="Gene3D" id="3.40.50.2020">
    <property type="match status" value="1"/>
</dbReference>
<evidence type="ECO:0000256" key="1">
    <source>
        <dbReference type="ARBA" id="ARBA00008007"/>
    </source>
</evidence>
<gene>
    <name evidence="4" type="ORF">CEE36_00595</name>
</gene>
<dbReference type="InterPro" id="IPR000836">
    <property type="entry name" value="PRTase_dom"/>
</dbReference>
<dbReference type="Pfam" id="PF18912">
    <property type="entry name" value="DZR_2"/>
    <property type="match status" value="1"/>
</dbReference>
<dbReference type="CDD" id="cd06223">
    <property type="entry name" value="PRTases_typeI"/>
    <property type="match status" value="1"/>
</dbReference>
<comment type="caution">
    <text evidence="4">The sequence shown here is derived from an EMBL/GenBank/DDBJ whole genome shotgun (WGS) entry which is preliminary data.</text>
</comment>